<dbReference type="AlphaFoldDB" id="F8CAM2"/>
<evidence type="ECO:0000256" key="1">
    <source>
        <dbReference type="SAM" id="MobiDB-lite"/>
    </source>
</evidence>
<dbReference type="Proteomes" id="UP000000488">
    <property type="component" value="Chromosome"/>
</dbReference>
<feature type="compositionally biased region" description="Basic and acidic residues" evidence="1">
    <location>
        <begin position="1"/>
        <end position="11"/>
    </location>
</feature>
<reference evidence="2 3" key="1">
    <citation type="journal article" date="2011" name="J. Bacteriol.">
        <title>Genome sequence of the halotolerant marine bacterium Myxococcus fulvus HW-1.</title>
        <authorList>
            <person name="Li Z.F."/>
            <person name="Li X."/>
            <person name="Liu H."/>
            <person name="Liu X."/>
            <person name="Han K."/>
            <person name="Wu Z.H."/>
            <person name="Hu W."/>
            <person name="Li F.F."/>
            <person name="Li Y.Z."/>
        </authorList>
    </citation>
    <scope>NUCLEOTIDE SEQUENCE [LARGE SCALE GENOMIC DNA]</scope>
    <source>
        <strain evidence="3">ATCC BAA-855 / HW-1</strain>
    </source>
</reference>
<evidence type="ECO:0000313" key="3">
    <source>
        <dbReference type="Proteomes" id="UP000000488"/>
    </source>
</evidence>
<evidence type="ECO:0000313" key="2">
    <source>
        <dbReference type="EMBL" id="AEI65880.1"/>
    </source>
</evidence>
<gene>
    <name evidence="2" type="ordered locus">LILAB_19890</name>
</gene>
<protein>
    <submittedName>
        <fullName evidence="2">Uncharacterized protein</fullName>
    </submittedName>
</protein>
<feature type="region of interest" description="Disordered" evidence="1">
    <location>
        <begin position="1"/>
        <end position="113"/>
    </location>
</feature>
<name>F8CAM2_MYXFH</name>
<accession>F8CAM2</accession>
<dbReference type="HOGENOM" id="CLU_2130750_0_0_7"/>
<organism evidence="2 3">
    <name type="scientific">Myxococcus fulvus (strain ATCC BAA-855 / HW-1)</name>
    <dbReference type="NCBI Taxonomy" id="483219"/>
    <lineage>
        <taxon>Bacteria</taxon>
        <taxon>Pseudomonadati</taxon>
        <taxon>Myxococcota</taxon>
        <taxon>Myxococcia</taxon>
        <taxon>Myxococcales</taxon>
        <taxon>Cystobacterineae</taxon>
        <taxon>Myxococcaceae</taxon>
        <taxon>Myxococcus</taxon>
    </lineage>
</organism>
<dbReference type="eggNOG" id="COG1536">
    <property type="taxonomic scope" value="Bacteria"/>
</dbReference>
<dbReference type="KEGG" id="mfu:LILAB_19890"/>
<sequence length="113" mass="12010">MQQRPDAEPPRAARMKLKAGDPDREDSEVSRVFRSRSSGAQGGGRPLPSESQQEPERPPRVLVGRAITSPSLAPMPKPRGEGTSVQRRPRSPSGTDRPVPPGAGGRGPKGGTR</sequence>
<proteinExistence type="predicted"/>
<dbReference type="EMBL" id="CP002830">
    <property type="protein sequence ID" value="AEI65880.1"/>
    <property type="molecule type" value="Genomic_DNA"/>
</dbReference>
<feature type="compositionally biased region" description="Basic and acidic residues" evidence="1">
    <location>
        <begin position="18"/>
        <end position="31"/>
    </location>
</feature>
<dbReference type="STRING" id="483219.LILAB_19890"/>
<feature type="compositionally biased region" description="Gly residues" evidence="1">
    <location>
        <begin position="102"/>
        <end position="113"/>
    </location>
</feature>